<sequence length="168" mass="18765">MKSKIGECNERADRPFALQRPVRTVRSSQRISAPIGAVVRFVEEGERMLKRAMHRPLARADAANALRLHGMNVRAGEKSALSATDNTDAQHLVTRVSRPEGRYVVDGASNPTVTSRARPGHCWSYSRSQLQSRIFRSLNVARRALPSTTLPIYVRRMATRVALEMVSN</sequence>
<name>A0ACC6TV84_9BURK</name>
<dbReference type="Proteomes" id="UP001558850">
    <property type="component" value="Unassembled WGS sequence"/>
</dbReference>
<comment type="caution">
    <text evidence="1">The sequence shown here is derived from an EMBL/GenBank/DDBJ whole genome shotgun (WGS) entry which is preliminary data.</text>
</comment>
<protein>
    <submittedName>
        <fullName evidence="1">Uncharacterized protein</fullName>
    </submittedName>
</protein>
<dbReference type="EMBL" id="JBFRCH010000002">
    <property type="protein sequence ID" value="MEX3931283.1"/>
    <property type="molecule type" value="Genomic_DNA"/>
</dbReference>
<keyword evidence="2" id="KW-1185">Reference proteome</keyword>
<organism evidence="1 2">
    <name type="scientific">Paraburkholderia phymatum</name>
    <dbReference type="NCBI Taxonomy" id="148447"/>
    <lineage>
        <taxon>Bacteria</taxon>
        <taxon>Pseudomonadati</taxon>
        <taxon>Pseudomonadota</taxon>
        <taxon>Betaproteobacteria</taxon>
        <taxon>Burkholderiales</taxon>
        <taxon>Burkholderiaceae</taxon>
        <taxon>Paraburkholderia</taxon>
    </lineage>
</organism>
<gene>
    <name evidence="1" type="ORF">AB4Y32_05595</name>
</gene>
<evidence type="ECO:0000313" key="2">
    <source>
        <dbReference type="Proteomes" id="UP001558850"/>
    </source>
</evidence>
<accession>A0ACC6TV84</accession>
<proteinExistence type="predicted"/>
<evidence type="ECO:0000313" key="1">
    <source>
        <dbReference type="EMBL" id="MEX3931283.1"/>
    </source>
</evidence>
<reference evidence="1" key="1">
    <citation type="submission" date="2024-07" db="EMBL/GenBank/DDBJ databases">
        <title>A survey of Mimosa microsymbionts across Brazilian biomes reveals a high diversity of Paraburkholderia nodulating endemic species, but also that Cupriavidus is common as a symbiont of widespread species.</title>
        <authorList>
            <person name="Rouws L."/>
            <person name="Barauna A."/>
            <person name="Beukes C."/>
            <person name="Rouws J.R.C."/>
            <person name="De Faria S.M."/>
            <person name="Gross E."/>
            <person name="Bueno Dos Reis Junior F."/>
            <person name="Simon M.F."/>
            <person name="Maluk M."/>
            <person name="Odee D.W."/>
            <person name="Kenicer G."/>
            <person name="Young J.P.W."/>
            <person name="Reis V.M."/>
            <person name="Zilli J."/>
            <person name="James E.K."/>
        </authorList>
    </citation>
    <scope>NUCLEOTIDE SEQUENCE</scope>
    <source>
        <strain evidence="1">EG181B</strain>
    </source>
</reference>